<dbReference type="Pfam" id="PF07717">
    <property type="entry name" value="OB_NTP_bind"/>
    <property type="match status" value="1"/>
</dbReference>
<keyword evidence="6" id="KW-0067">ATP-binding</keyword>
<dbReference type="AlphaFoldDB" id="R7QG20"/>
<keyword evidence="3" id="KW-0547">Nucleotide-binding</keyword>
<dbReference type="FunFam" id="3.40.50.300:FF:000007">
    <property type="entry name" value="Pre-mRNA-splicing factor ATP-dependent RNA helicase"/>
    <property type="match status" value="1"/>
</dbReference>
<dbReference type="Gramene" id="CDF36406">
    <property type="protein sequence ID" value="CDF36406"/>
    <property type="gene ID" value="CHC_T00010310001"/>
</dbReference>
<dbReference type="Pfam" id="PF21010">
    <property type="entry name" value="HA2_C"/>
    <property type="match status" value="1"/>
</dbReference>
<keyword evidence="2" id="KW-0507">mRNA processing</keyword>
<dbReference type="SMART" id="SM00490">
    <property type="entry name" value="HELICc"/>
    <property type="match status" value="1"/>
</dbReference>
<feature type="compositionally biased region" description="Basic residues" evidence="9">
    <location>
        <begin position="1"/>
        <end position="11"/>
    </location>
</feature>
<keyword evidence="4" id="KW-0378">Hydrolase</keyword>
<evidence type="ECO:0000256" key="2">
    <source>
        <dbReference type="ARBA" id="ARBA00022664"/>
    </source>
</evidence>
<feature type="region of interest" description="Disordered" evidence="9">
    <location>
        <begin position="186"/>
        <end position="207"/>
    </location>
</feature>
<feature type="compositionally biased region" description="Basic and acidic residues" evidence="9">
    <location>
        <begin position="188"/>
        <end position="207"/>
    </location>
</feature>
<keyword evidence="13" id="KW-1185">Reference proteome</keyword>
<dbReference type="Gene3D" id="3.40.50.300">
    <property type="entry name" value="P-loop containing nucleotide triphosphate hydrolases"/>
    <property type="match status" value="2"/>
</dbReference>
<dbReference type="GO" id="GO:0008380">
    <property type="term" value="P:RNA splicing"/>
    <property type="evidence" value="ECO:0007669"/>
    <property type="project" value="UniProtKB-KW"/>
</dbReference>
<dbReference type="GO" id="GO:0005524">
    <property type="term" value="F:ATP binding"/>
    <property type="evidence" value="ECO:0007669"/>
    <property type="project" value="UniProtKB-KW"/>
</dbReference>
<evidence type="ECO:0000256" key="5">
    <source>
        <dbReference type="ARBA" id="ARBA00022806"/>
    </source>
</evidence>
<reference evidence="13" key="1">
    <citation type="journal article" date="2013" name="Proc. Natl. Acad. Sci. U.S.A.">
        <title>Genome structure and metabolic features in the red seaweed Chondrus crispus shed light on evolution of the Archaeplastida.</title>
        <authorList>
            <person name="Collen J."/>
            <person name="Porcel B."/>
            <person name="Carre W."/>
            <person name="Ball S.G."/>
            <person name="Chaparro C."/>
            <person name="Tonon T."/>
            <person name="Barbeyron T."/>
            <person name="Michel G."/>
            <person name="Noel B."/>
            <person name="Valentin K."/>
            <person name="Elias M."/>
            <person name="Artiguenave F."/>
            <person name="Arun A."/>
            <person name="Aury J.M."/>
            <person name="Barbosa-Neto J.F."/>
            <person name="Bothwell J.H."/>
            <person name="Bouget F.Y."/>
            <person name="Brillet L."/>
            <person name="Cabello-Hurtado F."/>
            <person name="Capella-Gutierrez S."/>
            <person name="Charrier B."/>
            <person name="Cladiere L."/>
            <person name="Cock J.M."/>
            <person name="Coelho S.M."/>
            <person name="Colleoni C."/>
            <person name="Czjzek M."/>
            <person name="Da Silva C."/>
            <person name="Delage L."/>
            <person name="Denoeud F."/>
            <person name="Deschamps P."/>
            <person name="Dittami S.M."/>
            <person name="Gabaldon T."/>
            <person name="Gachon C.M."/>
            <person name="Groisillier A."/>
            <person name="Herve C."/>
            <person name="Jabbari K."/>
            <person name="Katinka M."/>
            <person name="Kloareg B."/>
            <person name="Kowalczyk N."/>
            <person name="Labadie K."/>
            <person name="Leblanc C."/>
            <person name="Lopez P.J."/>
            <person name="McLachlan D.H."/>
            <person name="Meslet-Cladiere L."/>
            <person name="Moustafa A."/>
            <person name="Nehr Z."/>
            <person name="Nyvall Collen P."/>
            <person name="Panaud O."/>
            <person name="Partensky F."/>
            <person name="Poulain J."/>
            <person name="Rensing S.A."/>
            <person name="Rousvoal S."/>
            <person name="Samson G."/>
            <person name="Symeonidi A."/>
            <person name="Weissenbach J."/>
            <person name="Zambounis A."/>
            <person name="Wincker P."/>
            <person name="Boyen C."/>
        </authorList>
    </citation>
    <scope>NUCLEOTIDE SEQUENCE [LARGE SCALE GENOMIC DNA]</scope>
    <source>
        <strain evidence="13">cv. Stackhouse</strain>
    </source>
</reference>
<dbReference type="InterPro" id="IPR001650">
    <property type="entry name" value="Helicase_C-like"/>
</dbReference>
<dbReference type="SUPFAM" id="SSF52540">
    <property type="entry name" value="P-loop containing nucleoside triphosphate hydrolases"/>
    <property type="match status" value="1"/>
</dbReference>
<dbReference type="Pfam" id="PF00271">
    <property type="entry name" value="Helicase_C"/>
    <property type="match status" value="1"/>
</dbReference>
<evidence type="ECO:0000259" key="10">
    <source>
        <dbReference type="PROSITE" id="PS51192"/>
    </source>
</evidence>
<dbReference type="InterPro" id="IPR027417">
    <property type="entry name" value="P-loop_NTPase"/>
</dbReference>
<dbReference type="InterPro" id="IPR007502">
    <property type="entry name" value="Helicase-assoc_dom"/>
</dbReference>
<evidence type="ECO:0000256" key="4">
    <source>
        <dbReference type="ARBA" id="ARBA00022801"/>
    </source>
</evidence>
<dbReference type="EMBL" id="HG001777">
    <property type="protein sequence ID" value="CDF36406.1"/>
    <property type="molecule type" value="Genomic_DNA"/>
</dbReference>
<dbReference type="GO" id="GO:0006397">
    <property type="term" value="P:mRNA processing"/>
    <property type="evidence" value="ECO:0007669"/>
    <property type="project" value="UniProtKB-KW"/>
</dbReference>
<dbReference type="Gene3D" id="1.20.120.1080">
    <property type="match status" value="1"/>
</dbReference>
<proteinExistence type="predicted"/>
<dbReference type="GO" id="GO:0071013">
    <property type="term" value="C:catalytic step 2 spliceosome"/>
    <property type="evidence" value="ECO:0007669"/>
    <property type="project" value="TreeGrafter"/>
</dbReference>
<dbReference type="PANTHER" id="PTHR18934:SF83">
    <property type="entry name" value="PRE-MRNA-SPLICING FACTOR ATP-DEPENDENT RNA HELICASE DHX16"/>
    <property type="match status" value="1"/>
</dbReference>
<keyword evidence="7" id="KW-0508">mRNA splicing</keyword>
<feature type="domain" description="Helicase ATP-binding" evidence="10">
    <location>
        <begin position="225"/>
        <end position="386"/>
    </location>
</feature>
<dbReference type="SMART" id="SM00487">
    <property type="entry name" value="DEXDc"/>
    <property type="match status" value="1"/>
</dbReference>
<organism evidence="12 13">
    <name type="scientific">Chondrus crispus</name>
    <name type="common">Carrageen Irish moss</name>
    <name type="synonym">Polymorpha crispa</name>
    <dbReference type="NCBI Taxonomy" id="2769"/>
    <lineage>
        <taxon>Eukaryota</taxon>
        <taxon>Rhodophyta</taxon>
        <taxon>Florideophyceae</taxon>
        <taxon>Rhodymeniophycidae</taxon>
        <taxon>Gigartinales</taxon>
        <taxon>Gigartinaceae</taxon>
        <taxon>Chondrus</taxon>
    </lineage>
</organism>
<feature type="domain" description="Helicase C-terminal" evidence="11">
    <location>
        <begin position="411"/>
        <end position="584"/>
    </location>
</feature>
<dbReference type="GO" id="GO:0003723">
    <property type="term" value="F:RNA binding"/>
    <property type="evidence" value="ECO:0007669"/>
    <property type="project" value="TreeGrafter"/>
</dbReference>
<accession>R7QG20</accession>
<dbReference type="STRING" id="2769.R7QG20"/>
<dbReference type="PROSITE" id="PS51192">
    <property type="entry name" value="HELICASE_ATP_BIND_1"/>
    <property type="match status" value="1"/>
</dbReference>
<dbReference type="PANTHER" id="PTHR18934">
    <property type="entry name" value="ATP-DEPENDENT RNA HELICASE"/>
    <property type="match status" value="1"/>
</dbReference>
<dbReference type="KEGG" id="ccp:CHC_T00010310001"/>
<dbReference type="RefSeq" id="XP_005716225.1">
    <property type="nucleotide sequence ID" value="XM_005716168.1"/>
</dbReference>
<dbReference type="InterPro" id="IPR014001">
    <property type="entry name" value="Helicase_ATP-bd"/>
</dbReference>
<evidence type="ECO:0000256" key="9">
    <source>
        <dbReference type="SAM" id="MobiDB-lite"/>
    </source>
</evidence>
<dbReference type="GO" id="GO:0003724">
    <property type="term" value="F:RNA helicase activity"/>
    <property type="evidence" value="ECO:0007669"/>
    <property type="project" value="UniProtKB-EC"/>
</dbReference>
<dbReference type="OrthoDB" id="10253254at2759"/>
<evidence type="ECO:0000256" key="1">
    <source>
        <dbReference type="ARBA" id="ARBA00012552"/>
    </source>
</evidence>
<dbReference type="GeneID" id="17323941"/>
<protein>
    <recommendedName>
        <fullName evidence="1">RNA helicase</fullName>
        <ecNumber evidence="1">3.6.4.13</ecNumber>
    </recommendedName>
</protein>
<evidence type="ECO:0000256" key="3">
    <source>
        <dbReference type="ARBA" id="ARBA00022741"/>
    </source>
</evidence>
<keyword evidence="5 12" id="KW-0347">Helicase</keyword>
<sequence length="858" mass="96956">MSSSPTRKRPRSSGDQTDGPTTSSVARLRAASRQTYLRSREAQQLARLGQELQDERALFGEEQLSAREKEDLRRKEERYRLAQARVTLGTEVERNESERYKLPDIDTPLGEERPKTWEDEIARKRYESRPAPGDEMARTDQTEWEALQIKKGKAALEAARGNQLELNTLVGRDGKPLPDVSKLLAASRRSEDGARVHREAEERRRRNMINDRRSLPMFKHREALVDAIKKHQVLVVQSETGSGKTTQIPQYLVEEGFGRIVCTQPRRVAAMSVAARVADEMNVKLGSEVGYSIRFEDCTSDKTVIKYVTDGMLLREFLSQPDLKDYDVIIIDEAHERSMSTDIVMGLVKDIARFRGDDVRVVISSATLNTKKFSNYFDDAPVYTVPGRRFDVDILYTKAPEADYVDACCVTVLQIHAKEPKGDILVFLTGQEEIEAAEEMLKERTRGSGSKIGELIIAPIYATLPSEMQAKIFEPTPEGARKVVLATNIAETSVTIPGIVYVIDPGFCKQNSYNPKTGMESLLVVPVSRAGAKQRSGRAGRTQPGKCFRLYTKWSFLNEMDEDTVPELLRTNLCQVVLLLLSLGIDNLIDFDFLDAPPAEALLRSLEQLYALGALNEEGKLTKVGRRMAELPLDPMMAKALLASEEYGCSEEVIIICAMLSVNNAIFYRPKDKKVIADAARAVFSRGGGGDHMTLLNCFVQWRDYGYSHQWCRENFVQGRTMKRARDIRDQLDGLLDRVEIKRSSVGTGSKVPILKSFTSGFFYNACRLQKNGNYRTMKNPHTIQLHPSSCLARSEIRPRWLIYHELVFTSKEYMRQVFDIEGRWLFEVAPHFYGEEDVEDTSKRKMPKVVGKSGGRS</sequence>
<dbReference type="FunFam" id="1.20.120.1080:FF:000001">
    <property type="entry name" value="Pre-mRNA-splicing factor ATP-dependent RNA helicase"/>
    <property type="match status" value="1"/>
</dbReference>
<evidence type="ECO:0000256" key="6">
    <source>
        <dbReference type="ARBA" id="ARBA00022840"/>
    </source>
</evidence>
<dbReference type="PROSITE" id="PS51194">
    <property type="entry name" value="HELICASE_CTER"/>
    <property type="match status" value="1"/>
</dbReference>
<feature type="region of interest" description="Disordered" evidence="9">
    <location>
        <begin position="1"/>
        <end position="34"/>
    </location>
</feature>
<dbReference type="InterPro" id="IPR048333">
    <property type="entry name" value="HA2_WH"/>
</dbReference>
<name>R7QG20_CHOCR</name>
<dbReference type="SMART" id="SM00847">
    <property type="entry name" value="HA2"/>
    <property type="match status" value="1"/>
</dbReference>
<dbReference type="Pfam" id="PF04408">
    <property type="entry name" value="WHD_HA2"/>
    <property type="match status" value="1"/>
</dbReference>
<dbReference type="Proteomes" id="UP000012073">
    <property type="component" value="Unassembled WGS sequence"/>
</dbReference>
<evidence type="ECO:0000313" key="13">
    <source>
        <dbReference type="Proteomes" id="UP000012073"/>
    </source>
</evidence>
<evidence type="ECO:0000256" key="7">
    <source>
        <dbReference type="ARBA" id="ARBA00023187"/>
    </source>
</evidence>
<dbReference type="CDD" id="cd18791">
    <property type="entry name" value="SF2_C_RHA"/>
    <property type="match status" value="1"/>
</dbReference>
<evidence type="ECO:0000313" key="12">
    <source>
        <dbReference type="EMBL" id="CDF36406.1"/>
    </source>
</evidence>
<dbReference type="InterPro" id="IPR011545">
    <property type="entry name" value="DEAD/DEAH_box_helicase_dom"/>
</dbReference>
<evidence type="ECO:0000256" key="8">
    <source>
        <dbReference type="ARBA" id="ARBA00047984"/>
    </source>
</evidence>
<dbReference type="EC" id="3.6.4.13" evidence="1"/>
<dbReference type="InterPro" id="IPR011709">
    <property type="entry name" value="DEAD-box_helicase_OB_fold"/>
</dbReference>
<comment type="catalytic activity">
    <reaction evidence="8">
        <text>ATP + H2O = ADP + phosphate + H(+)</text>
        <dbReference type="Rhea" id="RHEA:13065"/>
        <dbReference type="ChEBI" id="CHEBI:15377"/>
        <dbReference type="ChEBI" id="CHEBI:15378"/>
        <dbReference type="ChEBI" id="CHEBI:30616"/>
        <dbReference type="ChEBI" id="CHEBI:43474"/>
        <dbReference type="ChEBI" id="CHEBI:456216"/>
        <dbReference type="EC" id="3.6.4.13"/>
    </reaction>
</comment>
<dbReference type="FunFam" id="3.40.50.300:FF:000615">
    <property type="entry name" value="pre-mRNA-splicing factor ATP-dependent RNA helicase DEAH7"/>
    <property type="match status" value="1"/>
</dbReference>
<gene>
    <name evidence="12" type="ORF">CHC_T00010310001</name>
</gene>
<dbReference type="GO" id="GO:0016787">
    <property type="term" value="F:hydrolase activity"/>
    <property type="evidence" value="ECO:0007669"/>
    <property type="project" value="UniProtKB-KW"/>
</dbReference>
<dbReference type="OMA" id="PLDPMMS"/>
<dbReference type="Pfam" id="PF00270">
    <property type="entry name" value="DEAD"/>
    <property type="match status" value="1"/>
</dbReference>
<feature type="compositionally biased region" description="Polar residues" evidence="9">
    <location>
        <begin position="14"/>
        <end position="25"/>
    </location>
</feature>
<evidence type="ECO:0000259" key="11">
    <source>
        <dbReference type="PROSITE" id="PS51194"/>
    </source>
</evidence>